<name>A0A913Z394_PATMI</name>
<dbReference type="PANTHER" id="PTHR14715:SF7">
    <property type="entry name" value="FAM124 DOMAIN-CONTAINING PROTEIN"/>
    <property type="match status" value="1"/>
</dbReference>
<dbReference type="RefSeq" id="XP_038046177.1">
    <property type="nucleotide sequence ID" value="XM_038190249.1"/>
</dbReference>
<reference evidence="3" key="1">
    <citation type="submission" date="2022-11" db="UniProtKB">
        <authorList>
            <consortium name="EnsemblMetazoa"/>
        </authorList>
    </citation>
    <scope>IDENTIFICATION</scope>
</reference>
<dbReference type="OrthoDB" id="10011619at2759"/>
<dbReference type="AlphaFoldDB" id="A0A913Z394"/>
<feature type="domain" description="FAM124" evidence="2">
    <location>
        <begin position="222"/>
        <end position="399"/>
    </location>
</feature>
<accession>A0A913Z394</accession>
<proteinExistence type="inferred from homology"/>
<sequence length="404" mass="45109">MAQSHQDESDGIFLENELPSSKDEADYSLSVVNLTRAADIPLRYFLPKIFSPMEASMTRSCQRVSEKSPKYRLLNTDWGNRMSSVKEGPGILALVTVEKKSLDEHSVGKVESHIKKLMKATSCQLLRWDAQHILLYFEAGNDYDTFGRLFLDEKLDNCEGFRVNAIEPSILTNPPRCFVEIETMQGTQTRDTLTSFIGNFSGAFKHVNILEIQRLFPAGSAGDAKQGDIPRLAVTLMFSGRAQSRAVEVIKVLSAGDQWKPYQLPEPVARELEDENTTYYQHAALSLPLWGVKTGATSSGVRVTLFVKGGTDFQQMEAFYGKVTGVSPLQQNGGAAAKWSTFPLSNRLEFTLAFYQGLSPRASENHLLYFQTNEQAIGAEKLAEDHWQLKDPENNTAVLFTTMK</sequence>
<dbReference type="InterPro" id="IPR029380">
    <property type="entry name" value="FAM124"/>
</dbReference>
<dbReference type="EnsemblMetazoa" id="XM_038190249.1">
    <property type="protein sequence ID" value="XP_038046177.1"/>
    <property type="gene ID" value="LOC119720544"/>
</dbReference>
<organism evidence="3 4">
    <name type="scientific">Patiria miniata</name>
    <name type="common">Bat star</name>
    <name type="synonym">Asterina miniata</name>
    <dbReference type="NCBI Taxonomy" id="46514"/>
    <lineage>
        <taxon>Eukaryota</taxon>
        <taxon>Metazoa</taxon>
        <taxon>Echinodermata</taxon>
        <taxon>Eleutherozoa</taxon>
        <taxon>Asterozoa</taxon>
        <taxon>Asteroidea</taxon>
        <taxon>Valvatacea</taxon>
        <taxon>Valvatida</taxon>
        <taxon>Asterinidae</taxon>
        <taxon>Patiria</taxon>
    </lineage>
</organism>
<evidence type="ECO:0000313" key="4">
    <source>
        <dbReference type="Proteomes" id="UP000887568"/>
    </source>
</evidence>
<evidence type="ECO:0000313" key="3">
    <source>
        <dbReference type="EnsemblMetazoa" id="XP_038046177.1"/>
    </source>
</evidence>
<evidence type="ECO:0000256" key="1">
    <source>
        <dbReference type="ARBA" id="ARBA00006440"/>
    </source>
</evidence>
<keyword evidence="4" id="KW-1185">Reference proteome</keyword>
<dbReference type="GeneID" id="119720544"/>
<evidence type="ECO:0000259" key="2">
    <source>
        <dbReference type="Pfam" id="PF15067"/>
    </source>
</evidence>
<dbReference type="Pfam" id="PF15067">
    <property type="entry name" value="FAM124"/>
    <property type="match status" value="1"/>
</dbReference>
<dbReference type="Proteomes" id="UP000887568">
    <property type="component" value="Unplaced"/>
</dbReference>
<dbReference type="PANTHER" id="PTHR14715">
    <property type="entry name" value="FAM124 DOMAIN-CONTAINING PROTEIN-RELATED"/>
    <property type="match status" value="1"/>
</dbReference>
<dbReference type="InterPro" id="IPR046365">
    <property type="entry name" value="FAM124_dom"/>
</dbReference>
<comment type="similarity">
    <text evidence="1">Belongs to the FAM124 family.</text>
</comment>
<dbReference type="OMA" id="RCFVEIE"/>
<protein>
    <recommendedName>
        <fullName evidence="2">FAM124 domain-containing protein</fullName>
    </recommendedName>
</protein>